<dbReference type="CDD" id="cd02883">
    <property type="entry name" value="NUDIX_Hydrolase"/>
    <property type="match status" value="1"/>
</dbReference>
<dbReference type="PANTHER" id="PTHR43046:SF2">
    <property type="entry name" value="8-OXO-DGTP DIPHOSPHATASE-RELATED"/>
    <property type="match status" value="1"/>
</dbReference>
<comment type="caution">
    <text evidence="5">The sequence shown here is derived from an EMBL/GenBank/DDBJ whole genome shotgun (WGS) entry which is preliminary data.</text>
</comment>
<dbReference type="Pfam" id="PF00293">
    <property type="entry name" value="NUDIX"/>
    <property type="match status" value="1"/>
</dbReference>
<dbReference type="GO" id="GO:0016787">
    <property type="term" value="F:hydrolase activity"/>
    <property type="evidence" value="ECO:0007669"/>
    <property type="project" value="UniProtKB-KW"/>
</dbReference>
<dbReference type="PRINTS" id="PR00502">
    <property type="entry name" value="NUDIXFAMILY"/>
</dbReference>
<evidence type="ECO:0000313" key="6">
    <source>
        <dbReference type="Proteomes" id="UP001596439"/>
    </source>
</evidence>
<reference evidence="6" key="1">
    <citation type="journal article" date="2019" name="Int. J. Syst. Evol. Microbiol.">
        <title>The Global Catalogue of Microorganisms (GCM) 10K type strain sequencing project: providing services to taxonomists for standard genome sequencing and annotation.</title>
        <authorList>
            <consortium name="The Broad Institute Genomics Platform"/>
            <consortium name="The Broad Institute Genome Sequencing Center for Infectious Disease"/>
            <person name="Wu L."/>
            <person name="Ma J."/>
        </authorList>
    </citation>
    <scope>NUCLEOTIDE SEQUENCE [LARGE SCALE GENOMIC DNA]</scope>
    <source>
        <strain evidence="6">CCUG 55590</strain>
    </source>
</reference>
<gene>
    <name evidence="5" type="ORF">ACFQO8_06790</name>
</gene>
<dbReference type="PANTHER" id="PTHR43046">
    <property type="entry name" value="GDP-MANNOSE MANNOSYL HYDROLASE"/>
    <property type="match status" value="1"/>
</dbReference>
<evidence type="ECO:0000256" key="3">
    <source>
        <dbReference type="RuleBase" id="RU003476"/>
    </source>
</evidence>
<dbReference type="InterPro" id="IPR000086">
    <property type="entry name" value="NUDIX_hydrolase_dom"/>
</dbReference>
<comment type="similarity">
    <text evidence="3">Belongs to the Nudix hydrolase family.</text>
</comment>
<proteinExistence type="inferred from homology"/>
<protein>
    <submittedName>
        <fullName evidence="5">NUDIX hydrolase</fullName>
    </submittedName>
</protein>
<dbReference type="SUPFAM" id="SSF55811">
    <property type="entry name" value="Nudix"/>
    <property type="match status" value="1"/>
</dbReference>
<dbReference type="InterPro" id="IPR020476">
    <property type="entry name" value="Nudix_hydrolase"/>
</dbReference>
<dbReference type="Gene3D" id="3.90.79.10">
    <property type="entry name" value="Nucleoside Triphosphate Pyrophosphohydrolase"/>
    <property type="match status" value="1"/>
</dbReference>
<evidence type="ECO:0000256" key="1">
    <source>
        <dbReference type="ARBA" id="ARBA00001946"/>
    </source>
</evidence>
<dbReference type="InterPro" id="IPR015797">
    <property type="entry name" value="NUDIX_hydrolase-like_dom_sf"/>
</dbReference>
<organism evidence="5 6">
    <name type="scientific">Exiguobacterium aestuarii</name>
    <dbReference type="NCBI Taxonomy" id="273527"/>
    <lineage>
        <taxon>Bacteria</taxon>
        <taxon>Bacillati</taxon>
        <taxon>Bacillota</taxon>
        <taxon>Bacilli</taxon>
        <taxon>Bacillales</taxon>
        <taxon>Bacillales Family XII. Incertae Sedis</taxon>
        <taxon>Exiguobacterium</taxon>
    </lineage>
</organism>
<dbReference type="PROSITE" id="PS51462">
    <property type="entry name" value="NUDIX"/>
    <property type="match status" value="1"/>
</dbReference>
<dbReference type="Proteomes" id="UP001596439">
    <property type="component" value="Unassembled WGS sequence"/>
</dbReference>
<evidence type="ECO:0000313" key="5">
    <source>
        <dbReference type="EMBL" id="MFC7389848.1"/>
    </source>
</evidence>
<dbReference type="EMBL" id="JBHTCE010000001">
    <property type="protein sequence ID" value="MFC7389848.1"/>
    <property type="molecule type" value="Genomic_DNA"/>
</dbReference>
<accession>A0ABW2PK46</accession>
<dbReference type="InterPro" id="IPR020084">
    <property type="entry name" value="NUDIX_hydrolase_CS"/>
</dbReference>
<sequence>MKQWIGSAALCINEKGETLLVKNRDVQRWSLPSGGLEDGETLEQCCQREVLEETGYRISVNQRLHIKQAIMSNYQVETHYFLAKCEERVETARIDSDIEEVNWWSLQELERLDHAFPEDLELIRRWLK</sequence>
<keyword evidence="2 3" id="KW-0378">Hydrolase</keyword>
<feature type="domain" description="Nudix hydrolase" evidence="4">
    <location>
        <begin position="2"/>
        <end position="126"/>
    </location>
</feature>
<name>A0ABW2PK46_9BACL</name>
<keyword evidence="6" id="KW-1185">Reference proteome</keyword>
<evidence type="ECO:0000259" key="4">
    <source>
        <dbReference type="PROSITE" id="PS51462"/>
    </source>
</evidence>
<evidence type="ECO:0000256" key="2">
    <source>
        <dbReference type="ARBA" id="ARBA00022801"/>
    </source>
</evidence>
<comment type="cofactor">
    <cofactor evidence="1">
        <name>Mg(2+)</name>
        <dbReference type="ChEBI" id="CHEBI:18420"/>
    </cofactor>
</comment>
<dbReference type="RefSeq" id="WP_214788190.1">
    <property type="nucleotide sequence ID" value="NZ_JANIEL010000002.1"/>
</dbReference>
<dbReference type="PROSITE" id="PS00893">
    <property type="entry name" value="NUDIX_BOX"/>
    <property type="match status" value="1"/>
</dbReference>